<dbReference type="Pfam" id="PF05199">
    <property type="entry name" value="GMC_oxred_C"/>
    <property type="match status" value="1"/>
</dbReference>
<organism evidence="7 8">
    <name type="scientific">Aureimonas altamirensis DSM 21988</name>
    <dbReference type="NCBI Taxonomy" id="1121026"/>
    <lineage>
        <taxon>Bacteria</taxon>
        <taxon>Pseudomonadati</taxon>
        <taxon>Pseudomonadota</taxon>
        <taxon>Alphaproteobacteria</taxon>
        <taxon>Hyphomicrobiales</taxon>
        <taxon>Aurantimonadaceae</taxon>
        <taxon>Aureimonas</taxon>
    </lineage>
</organism>
<evidence type="ECO:0000256" key="2">
    <source>
        <dbReference type="ARBA" id="ARBA00022630"/>
    </source>
</evidence>
<gene>
    <name evidence="7" type="ORF">SAMN02745911_0739</name>
</gene>
<keyword evidence="8" id="KW-1185">Reference proteome</keyword>
<dbReference type="Proteomes" id="UP000184290">
    <property type="component" value="Unassembled WGS sequence"/>
</dbReference>
<dbReference type="SUPFAM" id="SSF54373">
    <property type="entry name" value="FAD-linked reductases, C-terminal domain"/>
    <property type="match status" value="1"/>
</dbReference>
<keyword evidence="3" id="KW-0274">FAD</keyword>
<keyword evidence="2" id="KW-0285">Flavoprotein</keyword>
<proteinExistence type="inferred from homology"/>
<name>A0ABY1I5V8_9HYPH</name>
<evidence type="ECO:0000256" key="4">
    <source>
        <dbReference type="ARBA" id="ARBA00023002"/>
    </source>
</evidence>
<dbReference type="InterPro" id="IPR000172">
    <property type="entry name" value="GMC_OxRdtase_N"/>
</dbReference>
<sequence length="519" mass="56558">MNLDRMVRYRDEDMVDAVVIGTGAGGAPLLSRLARAGLKVVALEAGANRHPESEFVADETASADLYWMRERISGGATPEAFGANNSGIGVGGSTLHWGAFVPRVDRRDLRLQTETGKGVDWPLGYDELVPYYEDVERFIGVSGPASYPWDESRRYPHPPVARNAPARAMAHACTALGVRHADAPAALVSRRVEQEGHGIRHACVGCGYCHQGCRNGSKSSMDVTYLPLAVAHGAEIRAECMAHGFERDAQGNISAVVYTKDGRNRRQRCAAVFLCAGAIETPRLLLHTGLANSSGQVGRNYTAHVATQVWGTFEPEMHMHRGYPSSMMTEEMVRPEKAQFAGGYLVQSLGVVLQTFADQVARGRGLWGRELIEYLHRYNHLAGIGINGECLPSDDNRLTLSDERDENGMAKPLIRFSYGENEKALKAHAVAFMRSLWEAAGATDIWVLERTAHTIGTCRMGLSGDDAVVDRFGRTFDIGNLWIADNSVFPTSLAANPALTIMALSLRTADAFLRSDGRA</sequence>
<dbReference type="PANTHER" id="PTHR46056">
    <property type="entry name" value="LONG-CHAIN-ALCOHOL OXIDASE"/>
    <property type="match status" value="1"/>
</dbReference>
<evidence type="ECO:0000313" key="7">
    <source>
        <dbReference type="EMBL" id="SHI64389.1"/>
    </source>
</evidence>
<evidence type="ECO:0000259" key="6">
    <source>
        <dbReference type="Pfam" id="PF05199"/>
    </source>
</evidence>
<reference evidence="7 8" key="1">
    <citation type="submission" date="2016-11" db="EMBL/GenBank/DDBJ databases">
        <authorList>
            <person name="Varghese N."/>
            <person name="Submissions S."/>
        </authorList>
    </citation>
    <scope>NUCLEOTIDE SEQUENCE [LARGE SCALE GENOMIC DNA]</scope>
    <source>
        <strain evidence="7 8">DSM 21988</strain>
    </source>
</reference>
<dbReference type="PANTHER" id="PTHR46056:SF12">
    <property type="entry name" value="LONG-CHAIN-ALCOHOL OXIDASE"/>
    <property type="match status" value="1"/>
</dbReference>
<dbReference type="InterPro" id="IPR036188">
    <property type="entry name" value="FAD/NAD-bd_sf"/>
</dbReference>
<comment type="caution">
    <text evidence="7">The sequence shown here is derived from an EMBL/GenBank/DDBJ whole genome shotgun (WGS) entry which is preliminary data.</text>
</comment>
<dbReference type="Pfam" id="PF00732">
    <property type="entry name" value="GMC_oxred_N"/>
    <property type="match status" value="1"/>
</dbReference>
<keyword evidence="4" id="KW-0560">Oxidoreductase</keyword>
<protein>
    <submittedName>
        <fullName evidence="7">Choline dehydrogenase</fullName>
    </submittedName>
</protein>
<evidence type="ECO:0000313" key="8">
    <source>
        <dbReference type="Proteomes" id="UP000184290"/>
    </source>
</evidence>
<comment type="similarity">
    <text evidence="1">Belongs to the GMC oxidoreductase family.</text>
</comment>
<accession>A0ABY1I5V8</accession>
<dbReference type="RefSeq" id="WP_060601403.1">
    <property type="nucleotide sequence ID" value="NZ_FQZC01000001.1"/>
</dbReference>
<dbReference type="Gene3D" id="3.50.50.60">
    <property type="entry name" value="FAD/NAD(P)-binding domain"/>
    <property type="match status" value="2"/>
</dbReference>
<dbReference type="EMBL" id="FQZC01000001">
    <property type="protein sequence ID" value="SHI64389.1"/>
    <property type="molecule type" value="Genomic_DNA"/>
</dbReference>
<evidence type="ECO:0000256" key="3">
    <source>
        <dbReference type="ARBA" id="ARBA00022827"/>
    </source>
</evidence>
<feature type="domain" description="Glucose-methanol-choline oxidoreductase C-terminal" evidence="6">
    <location>
        <begin position="392"/>
        <end position="504"/>
    </location>
</feature>
<evidence type="ECO:0000256" key="1">
    <source>
        <dbReference type="ARBA" id="ARBA00010790"/>
    </source>
</evidence>
<evidence type="ECO:0000259" key="5">
    <source>
        <dbReference type="Pfam" id="PF00732"/>
    </source>
</evidence>
<dbReference type="SUPFAM" id="SSF51905">
    <property type="entry name" value="FAD/NAD(P)-binding domain"/>
    <property type="match status" value="1"/>
</dbReference>
<dbReference type="InterPro" id="IPR007867">
    <property type="entry name" value="GMC_OxRtase_C"/>
</dbReference>
<feature type="domain" description="Glucose-methanol-choline oxidoreductase N-terminal" evidence="5">
    <location>
        <begin position="87"/>
        <end position="305"/>
    </location>
</feature>